<reference evidence="2" key="2">
    <citation type="journal article" date="2016" name="G3 (Bethesda)">
        <title>Genome Evolution in Three Species of Cactophilic Drosophila.</title>
        <authorList>
            <person name="Sanchez-Flores A."/>
            <person name="Penazola F."/>
            <person name="Carpinteyro-Ponce J."/>
            <person name="Nazario-Yepiz N."/>
            <person name="Abreu-Goodger C."/>
            <person name="Machado C.A."/>
            <person name="Markow T.A."/>
        </authorList>
    </citation>
    <scope>NUCLEOTIDE SEQUENCE [LARGE SCALE GENOMIC DNA]</scope>
</reference>
<accession>A0ABM1NTQ9</accession>
<dbReference type="RefSeq" id="XP_017858345.1">
    <property type="nucleotide sequence ID" value="XM_018002856.1"/>
</dbReference>
<organism evidence="2 3">
    <name type="scientific">Drosophila arizonae</name>
    <name type="common">Fruit fly</name>
    <dbReference type="NCBI Taxonomy" id="7263"/>
    <lineage>
        <taxon>Eukaryota</taxon>
        <taxon>Metazoa</taxon>
        <taxon>Ecdysozoa</taxon>
        <taxon>Arthropoda</taxon>
        <taxon>Hexapoda</taxon>
        <taxon>Insecta</taxon>
        <taxon>Pterygota</taxon>
        <taxon>Neoptera</taxon>
        <taxon>Endopterygota</taxon>
        <taxon>Diptera</taxon>
        <taxon>Brachycera</taxon>
        <taxon>Muscomorpha</taxon>
        <taxon>Ephydroidea</taxon>
        <taxon>Drosophilidae</taxon>
        <taxon>Drosophila</taxon>
    </lineage>
</organism>
<dbReference type="GeneID" id="108610644"/>
<protein>
    <submittedName>
        <fullName evidence="3">Uncharacterized protein LOC108610644</fullName>
    </submittedName>
</protein>
<name>A0ABM1NTQ9_DROAR</name>
<feature type="region of interest" description="Disordered" evidence="1">
    <location>
        <begin position="118"/>
        <end position="141"/>
    </location>
</feature>
<evidence type="ECO:0000313" key="3">
    <source>
        <dbReference type="RefSeq" id="XP_017858345.1"/>
    </source>
</evidence>
<dbReference type="Proteomes" id="UP000694904">
    <property type="component" value="Chromosome 2"/>
</dbReference>
<evidence type="ECO:0000313" key="2">
    <source>
        <dbReference type="Proteomes" id="UP000694904"/>
    </source>
</evidence>
<reference evidence="3" key="3">
    <citation type="submission" date="2025-08" db="UniProtKB">
        <authorList>
            <consortium name="RefSeq"/>
        </authorList>
    </citation>
    <scope>IDENTIFICATION</scope>
    <source>
        <tissue evidence="3">Whole organism</tissue>
    </source>
</reference>
<reference evidence="2" key="1">
    <citation type="journal article" date="1997" name="Nucleic Acids Res.">
        <title>tRNAscan-SE: a program for improved detection of transfer RNA genes in genomic sequence.</title>
        <authorList>
            <person name="Lowe T.M."/>
            <person name="Eddy S.R."/>
        </authorList>
    </citation>
    <scope>NUCLEOTIDE SEQUENCE [LARGE SCALE GENOMIC DNA]</scope>
</reference>
<keyword evidence="2" id="KW-1185">Reference proteome</keyword>
<feature type="compositionally biased region" description="Basic and acidic residues" evidence="1">
    <location>
        <begin position="128"/>
        <end position="141"/>
    </location>
</feature>
<evidence type="ECO:0000256" key="1">
    <source>
        <dbReference type="SAM" id="MobiDB-lite"/>
    </source>
</evidence>
<gene>
    <name evidence="3" type="primary">LOC108610644</name>
</gene>
<sequence length="141" mass="15392">MLSKWTIMRQMQKANEQRMRLPQHQSLHHHQHQYQEPVTMPDNHIAQAQVQSAVNHLEWQAQAEQGTRSAEDYAGNWLEAGSAVGAVSAVSAVSAVGGAGGGGCKTEHCTRAVLTFQPQRTLGPTKGGNEKHPLRPEPGKQ</sequence>
<proteinExistence type="predicted"/>